<dbReference type="Pfam" id="PF00501">
    <property type="entry name" value="AMP-binding"/>
    <property type="match status" value="1"/>
</dbReference>
<dbReference type="PROSITE" id="PS00455">
    <property type="entry name" value="AMP_BINDING"/>
    <property type="match status" value="1"/>
</dbReference>
<dbReference type="SUPFAM" id="SSF56801">
    <property type="entry name" value="Acetyl-CoA synthetase-like"/>
    <property type="match status" value="1"/>
</dbReference>
<comment type="catalytic activity">
    <reaction evidence="4">
        <text>a long-chain fatty acid + ATP + CoA = a long-chain fatty acyl-CoA + AMP + diphosphate</text>
        <dbReference type="Rhea" id="RHEA:15421"/>
        <dbReference type="ChEBI" id="CHEBI:30616"/>
        <dbReference type="ChEBI" id="CHEBI:33019"/>
        <dbReference type="ChEBI" id="CHEBI:57287"/>
        <dbReference type="ChEBI" id="CHEBI:57560"/>
        <dbReference type="ChEBI" id="CHEBI:83139"/>
        <dbReference type="ChEBI" id="CHEBI:456215"/>
        <dbReference type="EC" id="6.2.1.3"/>
    </reaction>
    <physiologicalReaction direction="left-to-right" evidence="4">
        <dbReference type="Rhea" id="RHEA:15422"/>
    </physiologicalReaction>
</comment>
<dbReference type="PANTHER" id="PTHR43272:SF32">
    <property type="entry name" value="AMP-DEPENDENT SYNTHETASE_LIGASE DOMAIN-CONTAINING PROTEIN"/>
    <property type="match status" value="1"/>
</dbReference>
<dbReference type="GO" id="GO:0004467">
    <property type="term" value="F:long-chain fatty acid-CoA ligase activity"/>
    <property type="evidence" value="ECO:0007669"/>
    <property type="project" value="UniProtKB-EC"/>
</dbReference>
<dbReference type="GO" id="GO:0016020">
    <property type="term" value="C:membrane"/>
    <property type="evidence" value="ECO:0007669"/>
    <property type="project" value="TreeGrafter"/>
</dbReference>
<evidence type="ECO:0000256" key="3">
    <source>
        <dbReference type="ARBA" id="ARBA00023098"/>
    </source>
</evidence>
<dbReference type="Pfam" id="PF23562">
    <property type="entry name" value="AMP-binding_C_3"/>
    <property type="match status" value="1"/>
</dbReference>
<organism evidence="6">
    <name type="scientific">anaerobic digester metagenome</name>
    <dbReference type="NCBI Taxonomy" id="1263854"/>
    <lineage>
        <taxon>unclassified sequences</taxon>
        <taxon>metagenomes</taxon>
        <taxon>ecological metagenomes</taxon>
    </lineage>
</organism>
<evidence type="ECO:0000256" key="2">
    <source>
        <dbReference type="ARBA" id="ARBA00022832"/>
    </source>
</evidence>
<keyword evidence="1 6" id="KW-0436">Ligase</keyword>
<dbReference type="Gene3D" id="3.30.300.30">
    <property type="match status" value="1"/>
</dbReference>
<feature type="domain" description="AMP-dependent synthetase/ligase" evidence="5">
    <location>
        <begin position="13"/>
        <end position="430"/>
    </location>
</feature>
<reference evidence="6" key="1">
    <citation type="submission" date="2019-03" db="EMBL/GenBank/DDBJ databases">
        <authorList>
            <person name="Hao L."/>
        </authorList>
    </citation>
    <scope>NUCLEOTIDE SEQUENCE</scope>
</reference>
<keyword evidence="2" id="KW-0276">Fatty acid metabolism</keyword>
<dbReference type="InterPro" id="IPR042099">
    <property type="entry name" value="ANL_N_sf"/>
</dbReference>
<dbReference type="EC" id="6.2.1.3" evidence="6"/>
<evidence type="ECO:0000256" key="1">
    <source>
        <dbReference type="ARBA" id="ARBA00022598"/>
    </source>
</evidence>
<dbReference type="GO" id="GO:0005783">
    <property type="term" value="C:endoplasmic reticulum"/>
    <property type="evidence" value="ECO:0007669"/>
    <property type="project" value="TreeGrafter"/>
</dbReference>
<evidence type="ECO:0000256" key="4">
    <source>
        <dbReference type="ARBA" id="ARBA00024484"/>
    </source>
</evidence>
<gene>
    <name evidence="6" type="ORF">SCFA_1460002</name>
</gene>
<protein>
    <submittedName>
        <fullName evidence="6">Long-chain-fatty-acid--CoA ligase FadD15</fullName>
        <ecNumber evidence="6">6.2.1.3</ecNumber>
    </submittedName>
</protein>
<dbReference type="Gene3D" id="3.40.50.12780">
    <property type="entry name" value="N-terminal domain of ligase-like"/>
    <property type="match status" value="1"/>
</dbReference>
<dbReference type="InterPro" id="IPR000873">
    <property type="entry name" value="AMP-dep_synth/lig_dom"/>
</dbReference>
<proteinExistence type="predicted"/>
<evidence type="ECO:0000313" key="6">
    <source>
        <dbReference type="EMBL" id="VFU12752.1"/>
    </source>
</evidence>
<dbReference type="AlphaFoldDB" id="A0A485LW89"/>
<evidence type="ECO:0000259" key="5">
    <source>
        <dbReference type="Pfam" id="PF00501"/>
    </source>
</evidence>
<dbReference type="EMBL" id="CAADRM010000053">
    <property type="protein sequence ID" value="VFU12752.1"/>
    <property type="molecule type" value="Genomic_DNA"/>
</dbReference>
<sequence>MAKFAETSIPAVFHNRVEQFGDRAIVAYKKDGVYTDISWKEMGQMVRNLGYFLINKGIKPGDKVCLFSPNRYEWWVTDLAILSIGAVNVPIYATNSAEESRYIIDNSDAVMCFTATKEHTSKIVSVKPKLPNLKDIISFDPLEKPIDGVLELSFALKEGAKNPQEAEFDKRIRDIKSSEMATIIYTSGTTGNPKGVMLSHNNFFANVQQLYNVDPELFKRADELTFLSFLPLAHSFERTVGYYTPMSYGIKVYFAEDFSKIVENFQEVHPTCIVSVPRLFEKIHAGILTKVAGAPPLKKAMFNWAMGIAAANLPYICNDKKPTGFFGFKYRLADKLIFSKLRAALGMDKLEFGFSGGGPLSVSDAEFFLGMGIKVVEGFGLTETTPVTNANSPRKIKPGTVGPAIKDTICKIGEGGELLIKGPQVMMGYYKNEEATKEVFTEDGFFRTGDIAEIDEDGYVKITGRIKDLIVTSGGKNISPQNIENSLKASPYIEQVAVIGDNRKYLSALVVPAFPELESWAKEQGINFSSRADLIKDPKVNELFAKEIEQNMKDYARVEQIRKFTLLDKEWSQETDELTPTLKLKRRVINQKYKDIIEKMYPATAD</sequence>
<dbReference type="PANTHER" id="PTHR43272">
    <property type="entry name" value="LONG-CHAIN-FATTY-ACID--COA LIGASE"/>
    <property type="match status" value="1"/>
</dbReference>
<dbReference type="CDD" id="cd05907">
    <property type="entry name" value="VL_LC_FACS_like"/>
    <property type="match status" value="1"/>
</dbReference>
<dbReference type="InterPro" id="IPR045851">
    <property type="entry name" value="AMP-bd_C_sf"/>
</dbReference>
<name>A0A485LW89_9ZZZZ</name>
<keyword evidence="3" id="KW-0443">Lipid metabolism</keyword>
<accession>A0A485LW89</accession>
<dbReference type="InterPro" id="IPR020845">
    <property type="entry name" value="AMP-binding_CS"/>
</dbReference>